<dbReference type="EMBL" id="KQ978388">
    <property type="protein sequence ID" value="KYM94339.1"/>
    <property type="molecule type" value="Genomic_DNA"/>
</dbReference>
<dbReference type="AlphaFoldDB" id="A0A151I860"/>
<keyword evidence="13" id="KW-0812">Transmembrane</keyword>
<evidence type="ECO:0000256" key="11">
    <source>
        <dbReference type="ARBA" id="ARBA00023306"/>
    </source>
</evidence>
<keyword evidence="3" id="KW-0479">Metal-binding</keyword>
<dbReference type="GO" id="GO:0043565">
    <property type="term" value="F:sequence-specific DNA binding"/>
    <property type="evidence" value="ECO:0007669"/>
    <property type="project" value="InterPro"/>
</dbReference>
<reference evidence="15 16" key="1">
    <citation type="submission" date="2016-03" db="EMBL/GenBank/DDBJ databases">
        <title>Cyphomyrmex costatus WGS genome.</title>
        <authorList>
            <person name="Nygaard S."/>
            <person name="Hu H."/>
            <person name="Boomsma J."/>
            <person name="Zhang G."/>
        </authorList>
    </citation>
    <scope>NUCLEOTIDE SEQUENCE [LARGE SCALE GENOMIC DNA]</scope>
    <source>
        <strain evidence="15">MS0001</strain>
        <tissue evidence="15">Whole body</tissue>
    </source>
</reference>
<dbReference type="GO" id="GO:0008270">
    <property type="term" value="F:zinc ion binding"/>
    <property type="evidence" value="ECO:0007669"/>
    <property type="project" value="UniProtKB-KW"/>
</dbReference>
<keyword evidence="8 12" id="KW-0238">DNA-binding</keyword>
<keyword evidence="7" id="KW-0175">Coiled coil</keyword>
<evidence type="ECO:0000256" key="5">
    <source>
        <dbReference type="ARBA" id="ARBA00022833"/>
    </source>
</evidence>
<keyword evidence="4 12" id="KW-0863">Zinc-finger</keyword>
<evidence type="ECO:0000256" key="1">
    <source>
        <dbReference type="ARBA" id="ARBA00004642"/>
    </source>
</evidence>
<dbReference type="InterPro" id="IPR006612">
    <property type="entry name" value="THAP_Znf"/>
</dbReference>
<dbReference type="InterPro" id="IPR038441">
    <property type="entry name" value="THAP_Znf_sf"/>
</dbReference>
<evidence type="ECO:0000256" key="4">
    <source>
        <dbReference type="ARBA" id="ARBA00022771"/>
    </source>
</evidence>
<proteinExistence type="inferred from homology"/>
<evidence type="ECO:0000256" key="9">
    <source>
        <dbReference type="ARBA" id="ARBA00023163"/>
    </source>
</evidence>
<dbReference type="GO" id="GO:0005654">
    <property type="term" value="C:nucleoplasm"/>
    <property type="evidence" value="ECO:0007669"/>
    <property type="project" value="UniProtKB-SubCell"/>
</dbReference>
<keyword evidence="16" id="KW-1185">Reference proteome</keyword>
<feature type="transmembrane region" description="Helical" evidence="13">
    <location>
        <begin position="123"/>
        <end position="145"/>
    </location>
</feature>
<evidence type="ECO:0000256" key="10">
    <source>
        <dbReference type="ARBA" id="ARBA00023242"/>
    </source>
</evidence>
<evidence type="ECO:0000256" key="7">
    <source>
        <dbReference type="ARBA" id="ARBA00023054"/>
    </source>
</evidence>
<dbReference type="InterPro" id="IPR026516">
    <property type="entry name" value="THAP1/10"/>
</dbReference>
<dbReference type="PROSITE" id="PS50950">
    <property type="entry name" value="ZF_THAP"/>
    <property type="match status" value="1"/>
</dbReference>
<comment type="subcellular location">
    <subcellularLocation>
        <location evidence="1">Nucleus</location>
        <location evidence="1">Nucleoplasm</location>
    </subcellularLocation>
</comment>
<dbReference type="Gene3D" id="6.20.210.20">
    <property type="entry name" value="THAP domain"/>
    <property type="match status" value="1"/>
</dbReference>
<evidence type="ECO:0000256" key="12">
    <source>
        <dbReference type="PROSITE-ProRule" id="PRU00309"/>
    </source>
</evidence>
<keyword evidence="13" id="KW-0472">Membrane</keyword>
<evidence type="ECO:0000256" key="3">
    <source>
        <dbReference type="ARBA" id="ARBA00022723"/>
    </source>
</evidence>
<keyword evidence="5" id="KW-0862">Zinc</keyword>
<feature type="non-terminal residue" evidence="15">
    <location>
        <position position="1"/>
    </location>
</feature>
<dbReference type="Proteomes" id="UP000078542">
    <property type="component" value="Unassembled WGS sequence"/>
</dbReference>
<protein>
    <submittedName>
        <fullName evidence="15">THAP domain-containing protein 8</fullName>
    </submittedName>
</protein>
<evidence type="ECO:0000256" key="6">
    <source>
        <dbReference type="ARBA" id="ARBA00023015"/>
    </source>
</evidence>
<dbReference type="PANTHER" id="PTHR46600">
    <property type="entry name" value="THAP DOMAIN-CONTAINING"/>
    <property type="match status" value="1"/>
</dbReference>
<comment type="similarity">
    <text evidence="2">Belongs to the THAP1 family.</text>
</comment>
<name>A0A151I860_9HYME</name>
<dbReference type="PANTHER" id="PTHR46600:SF1">
    <property type="entry name" value="THAP DOMAIN-CONTAINING PROTEIN 1"/>
    <property type="match status" value="1"/>
</dbReference>
<keyword evidence="11" id="KW-0131">Cell cycle</keyword>
<organism evidence="15 16">
    <name type="scientific">Cyphomyrmex costatus</name>
    <dbReference type="NCBI Taxonomy" id="456900"/>
    <lineage>
        <taxon>Eukaryota</taxon>
        <taxon>Metazoa</taxon>
        <taxon>Ecdysozoa</taxon>
        <taxon>Arthropoda</taxon>
        <taxon>Hexapoda</taxon>
        <taxon>Insecta</taxon>
        <taxon>Pterygota</taxon>
        <taxon>Neoptera</taxon>
        <taxon>Endopterygota</taxon>
        <taxon>Hymenoptera</taxon>
        <taxon>Apocrita</taxon>
        <taxon>Aculeata</taxon>
        <taxon>Formicoidea</taxon>
        <taxon>Formicidae</taxon>
        <taxon>Myrmicinae</taxon>
        <taxon>Cyphomyrmex</taxon>
    </lineage>
</organism>
<keyword evidence="9" id="KW-0804">Transcription</keyword>
<evidence type="ECO:0000313" key="16">
    <source>
        <dbReference type="Proteomes" id="UP000078542"/>
    </source>
</evidence>
<gene>
    <name evidence="15" type="ORF">ALC62_15041</name>
</gene>
<evidence type="ECO:0000256" key="8">
    <source>
        <dbReference type="ARBA" id="ARBA00023125"/>
    </source>
</evidence>
<keyword evidence="10" id="KW-0539">Nucleus</keyword>
<accession>A0A151I860</accession>
<keyword evidence="6" id="KW-0805">Transcription regulation</keyword>
<dbReference type="Pfam" id="PF05485">
    <property type="entry name" value="THAP"/>
    <property type="match status" value="1"/>
</dbReference>
<dbReference type="SMART" id="SM00980">
    <property type="entry name" value="THAP"/>
    <property type="match status" value="1"/>
</dbReference>
<evidence type="ECO:0000259" key="14">
    <source>
        <dbReference type="PROSITE" id="PS50950"/>
    </source>
</evidence>
<feature type="domain" description="THAP-type" evidence="14">
    <location>
        <begin position="33"/>
        <end position="113"/>
    </location>
</feature>
<keyword evidence="13" id="KW-1133">Transmembrane helix</keyword>
<evidence type="ECO:0000256" key="13">
    <source>
        <dbReference type="SAM" id="Phobius"/>
    </source>
</evidence>
<evidence type="ECO:0000313" key="15">
    <source>
        <dbReference type="EMBL" id="KYM94339.1"/>
    </source>
</evidence>
<evidence type="ECO:0000256" key="2">
    <source>
        <dbReference type="ARBA" id="ARBA00006177"/>
    </source>
</evidence>
<sequence length="146" mass="16904">TLCSNHFDAETCFKISGQKRILLKGSIPTNFGAPVIQCALCKVMKGQDNPTFWKFPVNESNRLQAWLAVFEDSSFTPNNNSRLCNEHFSSNCFRFTDAAKHLRLRDDAIPTISMLSFFHNFQFSSFIQLFTFIFVNKVYLFNFIYT</sequence>
<dbReference type="SUPFAM" id="SSF57716">
    <property type="entry name" value="Glucocorticoid receptor-like (DNA-binding domain)"/>
    <property type="match status" value="1"/>
</dbReference>